<dbReference type="InterPro" id="IPR027417">
    <property type="entry name" value="P-loop_NTPase"/>
</dbReference>
<dbReference type="InterPro" id="IPR050905">
    <property type="entry name" value="Plant_NBS-LRR"/>
</dbReference>
<feature type="domain" description="NB-ARC" evidence="6">
    <location>
        <begin position="135"/>
        <end position="200"/>
    </location>
</feature>
<evidence type="ECO:0000256" key="1">
    <source>
        <dbReference type="ARBA" id="ARBA00022741"/>
    </source>
</evidence>
<keyword evidence="1" id="KW-0547">Nucleotide-binding</keyword>
<sequence>MADIISSIAIRVAELLVFPIRKQIIYLLSYKSNMEELNDQVAELIIERKRMQHSVDEATRQAQIGDELGLKFHKESLSGRVARLRDSLRKENRVLVVLDNIWTKIDFEKIGIPFGDYEKPSAQQNEDDEKMPLEDDVRRSVRQKEDTKERNGHQKQCKILMTTRSEDVLRNHMDQKHIFSVKVLSDEEACNLFKKIVGEEFAKSFKRIAIEIGKRCDGLPVAIETIANALKSKSDLFVWRNALDQFTRSNVKGMEANLSSGIELRYNFLENEETKSLYLLCGLFKASNYNIHINDLLRYGMGLGLFEDVYTLEAGRNRVHTLIKDVKASCLILDYDDSTLIKMHDIVHVVAVSIAFTKKLMFNIQNAIGPEEVLEEKLPMDTTVVSMLCKDIPELPERLEYPNLC</sequence>
<evidence type="ECO:0000256" key="2">
    <source>
        <dbReference type="ARBA" id="ARBA00022821"/>
    </source>
</evidence>
<keyword evidence="8" id="KW-1185">Reference proteome</keyword>
<evidence type="ECO:0000313" key="7">
    <source>
        <dbReference type="EMBL" id="KAK2633835.1"/>
    </source>
</evidence>
<evidence type="ECO:0000259" key="6">
    <source>
        <dbReference type="Pfam" id="PF00931"/>
    </source>
</evidence>
<dbReference type="GO" id="GO:0005524">
    <property type="term" value="F:ATP binding"/>
    <property type="evidence" value="ECO:0007669"/>
    <property type="project" value="UniProtKB-KW"/>
</dbReference>
<dbReference type="GO" id="GO:0006952">
    <property type="term" value="P:defense response"/>
    <property type="evidence" value="ECO:0007669"/>
    <property type="project" value="UniProtKB-KW"/>
</dbReference>
<protein>
    <recommendedName>
        <fullName evidence="6">NB-ARC domain-containing protein</fullName>
    </recommendedName>
</protein>
<evidence type="ECO:0000256" key="4">
    <source>
        <dbReference type="SAM" id="Coils"/>
    </source>
</evidence>
<dbReference type="Pfam" id="PF00931">
    <property type="entry name" value="NB-ARC"/>
    <property type="match status" value="2"/>
</dbReference>
<evidence type="ECO:0000256" key="3">
    <source>
        <dbReference type="ARBA" id="ARBA00022840"/>
    </source>
</evidence>
<feature type="coiled-coil region" evidence="4">
    <location>
        <begin position="27"/>
        <end position="61"/>
    </location>
</feature>
<dbReference type="Gene3D" id="3.40.50.300">
    <property type="entry name" value="P-loop containing nucleotide triphosphate hydrolases"/>
    <property type="match status" value="1"/>
</dbReference>
<keyword evidence="2" id="KW-0611">Plant defense</keyword>
<dbReference type="SUPFAM" id="SSF52540">
    <property type="entry name" value="P-loop containing nucleoside triphosphate hydrolases"/>
    <property type="match status" value="1"/>
</dbReference>
<dbReference type="Proteomes" id="UP001280121">
    <property type="component" value="Unassembled WGS sequence"/>
</dbReference>
<dbReference type="PANTHER" id="PTHR33463:SF203">
    <property type="entry name" value="AAA+ ATPASE DOMAIN-CONTAINING PROTEIN"/>
    <property type="match status" value="1"/>
</dbReference>
<gene>
    <name evidence="7" type="ORF">Ddye_028627</name>
</gene>
<evidence type="ECO:0000256" key="5">
    <source>
        <dbReference type="SAM" id="MobiDB-lite"/>
    </source>
</evidence>
<proteinExistence type="predicted"/>
<keyword evidence="4" id="KW-0175">Coiled coil</keyword>
<evidence type="ECO:0000313" key="8">
    <source>
        <dbReference type="Proteomes" id="UP001280121"/>
    </source>
</evidence>
<feature type="region of interest" description="Disordered" evidence="5">
    <location>
        <begin position="118"/>
        <end position="154"/>
    </location>
</feature>
<reference evidence="7" key="1">
    <citation type="journal article" date="2023" name="Plant J.">
        <title>Genome sequences and population genomics provide insights into the demographic history, inbreeding, and mutation load of two 'living fossil' tree species of Dipteronia.</title>
        <authorList>
            <person name="Feng Y."/>
            <person name="Comes H.P."/>
            <person name="Chen J."/>
            <person name="Zhu S."/>
            <person name="Lu R."/>
            <person name="Zhang X."/>
            <person name="Li P."/>
            <person name="Qiu J."/>
            <person name="Olsen K.M."/>
            <person name="Qiu Y."/>
        </authorList>
    </citation>
    <scope>NUCLEOTIDE SEQUENCE</scope>
    <source>
        <strain evidence="7">KIB01</strain>
    </source>
</reference>
<dbReference type="GO" id="GO:0043531">
    <property type="term" value="F:ADP binding"/>
    <property type="evidence" value="ECO:0007669"/>
    <property type="project" value="InterPro"/>
</dbReference>
<dbReference type="Gene3D" id="1.10.8.430">
    <property type="entry name" value="Helical domain of apoptotic protease-activating factors"/>
    <property type="match status" value="1"/>
</dbReference>
<feature type="domain" description="NB-ARC" evidence="6">
    <location>
        <begin position="64"/>
        <end position="118"/>
    </location>
</feature>
<feature type="compositionally biased region" description="Basic and acidic residues" evidence="5">
    <location>
        <begin position="130"/>
        <end position="152"/>
    </location>
</feature>
<dbReference type="EMBL" id="JANJYI010000009">
    <property type="protein sequence ID" value="KAK2633835.1"/>
    <property type="molecule type" value="Genomic_DNA"/>
</dbReference>
<name>A0AAD9TDP1_9ROSI</name>
<keyword evidence="3" id="KW-0067">ATP-binding</keyword>
<dbReference type="InterPro" id="IPR002182">
    <property type="entry name" value="NB-ARC"/>
</dbReference>
<organism evidence="7 8">
    <name type="scientific">Dipteronia dyeriana</name>
    <dbReference type="NCBI Taxonomy" id="168575"/>
    <lineage>
        <taxon>Eukaryota</taxon>
        <taxon>Viridiplantae</taxon>
        <taxon>Streptophyta</taxon>
        <taxon>Embryophyta</taxon>
        <taxon>Tracheophyta</taxon>
        <taxon>Spermatophyta</taxon>
        <taxon>Magnoliopsida</taxon>
        <taxon>eudicotyledons</taxon>
        <taxon>Gunneridae</taxon>
        <taxon>Pentapetalae</taxon>
        <taxon>rosids</taxon>
        <taxon>malvids</taxon>
        <taxon>Sapindales</taxon>
        <taxon>Sapindaceae</taxon>
        <taxon>Hippocastanoideae</taxon>
        <taxon>Acereae</taxon>
        <taxon>Dipteronia</taxon>
    </lineage>
</organism>
<accession>A0AAD9TDP1</accession>
<dbReference type="InterPro" id="IPR042197">
    <property type="entry name" value="Apaf_helical"/>
</dbReference>
<dbReference type="PANTHER" id="PTHR33463">
    <property type="entry name" value="NB-ARC DOMAIN-CONTAINING PROTEIN-RELATED"/>
    <property type="match status" value="1"/>
</dbReference>
<dbReference type="AlphaFoldDB" id="A0AAD9TDP1"/>
<comment type="caution">
    <text evidence="7">The sequence shown here is derived from an EMBL/GenBank/DDBJ whole genome shotgun (WGS) entry which is preliminary data.</text>
</comment>